<name>D4X823_9BURK</name>
<evidence type="ECO:0000313" key="2">
    <source>
        <dbReference type="Proteomes" id="UP000004510"/>
    </source>
</evidence>
<dbReference type="EMBL" id="ADMS01000038">
    <property type="protein sequence ID" value="EFF77119.1"/>
    <property type="molecule type" value="Genomic_DNA"/>
</dbReference>
<accession>D4X823</accession>
<dbReference type="AlphaFoldDB" id="D4X823"/>
<evidence type="ECO:0000313" key="1">
    <source>
        <dbReference type="EMBL" id="EFF77119.1"/>
    </source>
</evidence>
<comment type="caution">
    <text evidence="1">The sequence shown here is derived from an EMBL/GenBank/DDBJ whole genome shotgun (WGS) entry which is preliminary data.</text>
</comment>
<gene>
    <name evidence="1" type="ORF">HMPREF0004_1620</name>
</gene>
<dbReference type="PATRIC" id="fig|742159.3.peg.2533"/>
<organism evidence="1 2">
    <name type="scientific">Achromobacter piechaudii ATCC 43553</name>
    <dbReference type="NCBI Taxonomy" id="742159"/>
    <lineage>
        <taxon>Bacteria</taxon>
        <taxon>Pseudomonadati</taxon>
        <taxon>Pseudomonadota</taxon>
        <taxon>Betaproteobacteria</taxon>
        <taxon>Burkholderiales</taxon>
        <taxon>Alcaligenaceae</taxon>
        <taxon>Achromobacter</taxon>
    </lineage>
</organism>
<dbReference type="HOGENOM" id="CLU_3148254_0_0_4"/>
<protein>
    <submittedName>
        <fullName evidence="1">Uncharacterized protein</fullName>
    </submittedName>
</protein>
<reference evidence="2" key="1">
    <citation type="submission" date="2010-03" db="EMBL/GenBank/DDBJ databases">
        <title>Complete sequence of Mobiluncus curtisii ATCC 43063.</title>
        <authorList>
            <person name="Muzny D."/>
            <person name="Qin X."/>
            <person name="Deng J."/>
            <person name="Jiang H."/>
            <person name="Liu Y."/>
            <person name="Qu J."/>
            <person name="Song X.-Z."/>
            <person name="Zhang L."/>
            <person name="Thornton R."/>
            <person name="Coyle M."/>
            <person name="Francisco L."/>
            <person name="Jackson L."/>
            <person name="Javaid M."/>
            <person name="Korchina V."/>
            <person name="Kovar C."/>
            <person name="Mata R."/>
            <person name="Mathew T."/>
            <person name="Ngo R."/>
            <person name="Nguyen L."/>
            <person name="Nguyen N."/>
            <person name="Okwuonu G."/>
            <person name="Ongeri F."/>
            <person name="Pham C."/>
            <person name="Simmons D."/>
            <person name="Wilczek-Boney K."/>
            <person name="Hale W."/>
            <person name="Jakkamsetti A."/>
            <person name="Pham P."/>
            <person name="Ruth R."/>
            <person name="San Lucas F."/>
            <person name="Warren J."/>
            <person name="Zhang J."/>
            <person name="Zhao Z."/>
            <person name="Zhou C."/>
            <person name="Zhu D."/>
            <person name="Lee S."/>
            <person name="Bess C."/>
            <person name="Blankenburg K."/>
            <person name="Forbes L."/>
            <person name="Fu Q."/>
            <person name="Gubbala S."/>
            <person name="Hirani K."/>
            <person name="Jayaseelan J.C."/>
            <person name="Lara F."/>
            <person name="Munidasa M."/>
            <person name="Palculict T."/>
            <person name="Patil S."/>
            <person name="Pu L.-L."/>
            <person name="Saada N."/>
            <person name="Tang L."/>
            <person name="Weissenberger G."/>
            <person name="Zhu Y."/>
            <person name="Hemphill L."/>
            <person name="Shang Y."/>
            <person name="Youmans B."/>
            <person name="Ayvaz T."/>
            <person name="Ross M."/>
            <person name="Santibanez J."/>
            <person name="Aqrawi P."/>
            <person name="Gross S."/>
            <person name="Joshi V."/>
            <person name="Fowler G."/>
            <person name="Nazareth L."/>
            <person name="Reid J."/>
            <person name="Worley K."/>
            <person name="Petrosino J."/>
            <person name="Highlander S."/>
            <person name="Gibbs R."/>
            <person name="Gibbs R."/>
        </authorList>
    </citation>
    <scope>NUCLEOTIDE SEQUENCE [LARGE SCALE GENOMIC DNA]</scope>
    <source>
        <strain evidence="2">ATCC 43553</strain>
    </source>
</reference>
<dbReference type="Proteomes" id="UP000004510">
    <property type="component" value="Unassembled WGS sequence"/>
</dbReference>
<sequence>MALGRLRYAETNRRLMRFLILSARKKSRREFTAGIFRGQASEAYFNAL</sequence>
<proteinExistence type="predicted"/>